<evidence type="ECO:0000256" key="6">
    <source>
        <dbReference type="ARBA" id="ARBA00023157"/>
    </source>
</evidence>
<dbReference type="Proteomes" id="UP001303587">
    <property type="component" value="Chromosome"/>
</dbReference>
<comment type="similarity">
    <text evidence="9">Belongs to the peroxiredoxin family. BCP/PrxQ subfamily.</text>
</comment>
<dbReference type="GO" id="GO:0005737">
    <property type="term" value="C:cytoplasm"/>
    <property type="evidence" value="ECO:0007669"/>
    <property type="project" value="TreeGrafter"/>
</dbReference>
<dbReference type="AlphaFoldDB" id="A0AA96ZVS2"/>
<evidence type="ECO:0000256" key="1">
    <source>
        <dbReference type="ARBA" id="ARBA00011245"/>
    </source>
</evidence>
<evidence type="ECO:0000313" key="14">
    <source>
        <dbReference type="Proteomes" id="UP001303587"/>
    </source>
</evidence>
<dbReference type="RefSeq" id="WP_338102112.1">
    <property type="nucleotide sequence ID" value="NZ_CP131060.1"/>
</dbReference>
<dbReference type="FunFam" id="3.40.30.10:FF:000007">
    <property type="entry name" value="Thioredoxin-dependent thiol peroxidase"/>
    <property type="match status" value="1"/>
</dbReference>
<evidence type="ECO:0000256" key="4">
    <source>
        <dbReference type="ARBA" id="ARBA00022862"/>
    </source>
</evidence>
<protein>
    <recommendedName>
        <fullName evidence="2">thioredoxin-dependent peroxiredoxin</fullName>
        <ecNumber evidence="2">1.11.1.24</ecNumber>
    </recommendedName>
    <alternativeName>
        <fullName evidence="8">Thioredoxin peroxidase</fullName>
    </alternativeName>
</protein>
<dbReference type="EMBL" id="CP131060">
    <property type="protein sequence ID" value="WNY25761.1"/>
    <property type="molecule type" value="Genomic_DNA"/>
</dbReference>
<evidence type="ECO:0000256" key="5">
    <source>
        <dbReference type="ARBA" id="ARBA00023002"/>
    </source>
</evidence>
<dbReference type="PANTHER" id="PTHR42801">
    <property type="entry name" value="THIOREDOXIN-DEPENDENT PEROXIDE REDUCTASE"/>
    <property type="match status" value="1"/>
</dbReference>
<dbReference type="Pfam" id="PF00578">
    <property type="entry name" value="AhpC-TSA"/>
    <property type="match status" value="1"/>
</dbReference>
<dbReference type="InterPro" id="IPR050924">
    <property type="entry name" value="Peroxiredoxin_BCP/PrxQ"/>
</dbReference>
<dbReference type="GO" id="GO:0008379">
    <property type="term" value="F:thioredoxin peroxidase activity"/>
    <property type="evidence" value="ECO:0007669"/>
    <property type="project" value="TreeGrafter"/>
</dbReference>
<accession>A0AA96ZVS2</accession>
<dbReference type="InterPro" id="IPR000866">
    <property type="entry name" value="AhpC/TSA"/>
</dbReference>
<dbReference type="NCBIfam" id="NF006960">
    <property type="entry name" value="PRK09437.1"/>
    <property type="match status" value="1"/>
</dbReference>
<sequence length="159" mass="18023">MTSSIKEGDGVPNVCLPNQESKKTCLTDFLGKWVVFYFYPKDNTGGCTKEAVSFSEKKDDFERENAAIIGVSKDSVASHQKFTEKRELKIILLSDEELTANIAFDVWRLKKFMGKENMGTVRTTFLINPDGKIAKIWNNVKVDGHVEAVLEELRKQKTK</sequence>
<dbReference type="PANTHER" id="PTHR42801:SF4">
    <property type="entry name" value="AHPC_TSA FAMILY PROTEIN"/>
    <property type="match status" value="1"/>
</dbReference>
<gene>
    <name evidence="13" type="primary">bcp</name>
    <name evidence="13" type="ORF">MsAc7_13210</name>
</gene>
<evidence type="ECO:0000256" key="10">
    <source>
        <dbReference type="ARBA" id="ARBA00049091"/>
    </source>
</evidence>
<keyword evidence="3" id="KW-0575">Peroxidase</keyword>
<keyword evidence="6" id="KW-1015">Disulfide bond</keyword>
<dbReference type="PROSITE" id="PS51352">
    <property type="entry name" value="THIOREDOXIN_2"/>
    <property type="match status" value="1"/>
</dbReference>
<evidence type="ECO:0000256" key="9">
    <source>
        <dbReference type="ARBA" id="ARBA00038489"/>
    </source>
</evidence>
<keyword evidence="14" id="KW-1185">Reference proteome</keyword>
<evidence type="ECO:0000256" key="3">
    <source>
        <dbReference type="ARBA" id="ARBA00022559"/>
    </source>
</evidence>
<dbReference type="InterPro" id="IPR024706">
    <property type="entry name" value="Peroxiredoxin_AhpC-typ"/>
</dbReference>
<dbReference type="GO" id="GO:0045454">
    <property type="term" value="P:cell redox homeostasis"/>
    <property type="evidence" value="ECO:0007669"/>
    <property type="project" value="TreeGrafter"/>
</dbReference>
<dbReference type="EC" id="1.11.1.24" evidence="2"/>
<comment type="catalytic activity">
    <reaction evidence="10">
        <text>a hydroperoxide + [thioredoxin]-dithiol = an alcohol + [thioredoxin]-disulfide + H2O</text>
        <dbReference type="Rhea" id="RHEA:62620"/>
        <dbReference type="Rhea" id="RHEA-COMP:10698"/>
        <dbReference type="Rhea" id="RHEA-COMP:10700"/>
        <dbReference type="ChEBI" id="CHEBI:15377"/>
        <dbReference type="ChEBI" id="CHEBI:29950"/>
        <dbReference type="ChEBI" id="CHEBI:30879"/>
        <dbReference type="ChEBI" id="CHEBI:35924"/>
        <dbReference type="ChEBI" id="CHEBI:50058"/>
        <dbReference type="EC" id="1.11.1.24"/>
    </reaction>
</comment>
<comment type="subunit">
    <text evidence="1">Monomer.</text>
</comment>
<keyword evidence="5" id="KW-0560">Oxidoreductase</keyword>
<dbReference type="GeneID" id="89230422"/>
<keyword evidence="4" id="KW-0049">Antioxidant</keyword>
<feature type="active site" description="Cysteine sulfenic acid (-SOH) intermediate; for peroxidase activity" evidence="11">
    <location>
        <position position="47"/>
    </location>
</feature>
<dbReference type="InterPro" id="IPR036249">
    <property type="entry name" value="Thioredoxin-like_sf"/>
</dbReference>
<dbReference type="PIRSF" id="PIRSF000239">
    <property type="entry name" value="AHPC"/>
    <property type="match status" value="1"/>
</dbReference>
<dbReference type="Gene3D" id="3.40.30.10">
    <property type="entry name" value="Glutaredoxin"/>
    <property type="match status" value="1"/>
</dbReference>
<proteinExistence type="inferred from homology"/>
<organism evidence="13 14">
    <name type="scientific">Methanolapillus millepedarum</name>
    <dbReference type="NCBI Taxonomy" id="3028296"/>
    <lineage>
        <taxon>Archaea</taxon>
        <taxon>Methanobacteriati</taxon>
        <taxon>Methanobacteriota</taxon>
        <taxon>Stenosarchaea group</taxon>
        <taxon>Methanomicrobia</taxon>
        <taxon>Methanosarcinales</taxon>
        <taxon>Methanosarcinaceae</taxon>
        <taxon>Methanolapillus</taxon>
    </lineage>
</organism>
<dbReference type="GO" id="GO:0034599">
    <property type="term" value="P:cellular response to oxidative stress"/>
    <property type="evidence" value="ECO:0007669"/>
    <property type="project" value="TreeGrafter"/>
</dbReference>
<reference evidence="13 14" key="1">
    <citation type="submission" date="2023-07" db="EMBL/GenBank/DDBJ databases">
        <title>Closed genoem sequence of Methanosarcinaceae archaeon Ac7.</title>
        <authorList>
            <person name="Poehlein A."/>
            <person name="Protasov E."/>
            <person name="Platt K."/>
            <person name="Reeh H."/>
            <person name="Daniel R."/>
            <person name="Brune A."/>
        </authorList>
    </citation>
    <scope>NUCLEOTIDE SEQUENCE [LARGE SCALE GENOMIC DNA]</scope>
    <source>
        <strain evidence="13 14">Ac7</strain>
    </source>
</reference>
<keyword evidence="7" id="KW-0676">Redox-active center</keyword>
<dbReference type="InterPro" id="IPR013766">
    <property type="entry name" value="Thioredoxin_domain"/>
</dbReference>
<dbReference type="CDD" id="cd03017">
    <property type="entry name" value="PRX_BCP"/>
    <property type="match status" value="1"/>
</dbReference>
<evidence type="ECO:0000256" key="11">
    <source>
        <dbReference type="PIRSR" id="PIRSR000239-1"/>
    </source>
</evidence>
<feature type="domain" description="Thioredoxin" evidence="12">
    <location>
        <begin position="5"/>
        <end position="158"/>
    </location>
</feature>
<evidence type="ECO:0000259" key="12">
    <source>
        <dbReference type="PROSITE" id="PS51352"/>
    </source>
</evidence>
<evidence type="ECO:0000256" key="7">
    <source>
        <dbReference type="ARBA" id="ARBA00023284"/>
    </source>
</evidence>
<dbReference type="SUPFAM" id="SSF52833">
    <property type="entry name" value="Thioredoxin-like"/>
    <property type="match status" value="1"/>
</dbReference>
<evidence type="ECO:0000256" key="2">
    <source>
        <dbReference type="ARBA" id="ARBA00013017"/>
    </source>
</evidence>
<name>A0AA96ZVS2_9EURY</name>
<evidence type="ECO:0000256" key="8">
    <source>
        <dbReference type="ARBA" id="ARBA00032824"/>
    </source>
</evidence>
<evidence type="ECO:0000313" key="13">
    <source>
        <dbReference type="EMBL" id="WNY25761.1"/>
    </source>
</evidence>